<name>A0AAE0SEQ4_9BIVA</name>
<sequence>MAAIPLNVTQWDHKTPSDFTQSGIDSDGASKSLEVSVMSSYTFYVSIQSLSPFQQRITPCHIQKRTK</sequence>
<reference evidence="1" key="1">
    <citation type="journal article" date="2021" name="Genome Biol. Evol.">
        <title>A High-Quality Reference Genome for a Parasitic Bivalve with Doubly Uniparental Inheritance (Bivalvia: Unionida).</title>
        <authorList>
            <person name="Smith C.H."/>
        </authorList>
    </citation>
    <scope>NUCLEOTIDE SEQUENCE</scope>
    <source>
        <strain evidence="1">CHS0354</strain>
    </source>
</reference>
<accession>A0AAE0SEQ4</accession>
<dbReference type="Proteomes" id="UP001195483">
    <property type="component" value="Unassembled WGS sequence"/>
</dbReference>
<organism evidence="1 2">
    <name type="scientific">Potamilus streckersoni</name>
    <dbReference type="NCBI Taxonomy" id="2493646"/>
    <lineage>
        <taxon>Eukaryota</taxon>
        <taxon>Metazoa</taxon>
        <taxon>Spiralia</taxon>
        <taxon>Lophotrochozoa</taxon>
        <taxon>Mollusca</taxon>
        <taxon>Bivalvia</taxon>
        <taxon>Autobranchia</taxon>
        <taxon>Heteroconchia</taxon>
        <taxon>Palaeoheterodonta</taxon>
        <taxon>Unionida</taxon>
        <taxon>Unionoidea</taxon>
        <taxon>Unionidae</taxon>
        <taxon>Ambleminae</taxon>
        <taxon>Lampsilini</taxon>
        <taxon>Potamilus</taxon>
    </lineage>
</organism>
<evidence type="ECO:0000313" key="2">
    <source>
        <dbReference type="Proteomes" id="UP001195483"/>
    </source>
</evidence>
<comment type="caution">
    <text evidence="1">The sequence shown here is derived from an EMBL/GenBank/DDBJ whole genome shotgun (WGS) entry which is preliminary data.</text>
</comment>
<reference evidence="1" key="2">
    <citation type="journal article" date="2021" name="Genome Biol. Evol.">
        <title>Developing a high-quality reference genome for a parasitic bivalve with doubly uniparental inheritance (Bivalvia: Unionida).</title>
        <authorList>
            <person name="Smith C.H."/>
        </authorList>
    </citation>
    <scope>NUCLEOTIDE SEQUENCE</scope>
    <source>
        <strain evidence="1">CHS0354</strain>
        <tissue evidence="1">Mantle</tissue>
    </source>
</reference>
<proteinExistence type="predicted"/>
<gene>
    <name evidence="1" type="ORF">CHS0354_021863</name>
</gene>
<protein>
    <submittedName>
        <fullName evidence="1">Uncharacterized protein</fullName>
    </submittedName>
</protein>
<evidence type="ECO:0000313" key="1">
    <source>
        <dbReference type="EMBL" id="KAK3590589.1"/>
    </source>
</evidence>
<dbReference type="AlphaFoldDB" id="A0AAE0SEQ4"/>
<dbReference type="EMBL" id="JAEAOA010001330">
    <property type="protein sequence ID" value="KAK3590589.1"/>
    <property type="molecule type" value="Genomic_DNA"/>
</dbReference>
<reference evidence="1" key="3">
    <citation type="submission" date="2023-05" db="EMBL/GenBank/DDBJ databases">
        <authorList>
            <person name="Smith C.H."/>
        </authorList>
    </citation>
    <scope>NUCLEOTIDE SEQUENCE</scope>
    <source>
        <strain evidence="1">CHS0354</strain>
        <tissue evidence="1">Mantle</tissue>
    </source>
</reference>
<keyword evidence="2" id="KW-1185">Reference proteome</keyword>